<dbReference type="PANTHER" id="PTHR46104:SF1">
    <property type="entry name" value="GENE 9195-RELATED"/>
    <property type="match status" value="1"/>
</dbReference>
<sequence length="438" mass="47519">MGAAGPTCRSSETSQLCPRCSGENLAETSGPEQASPQLHDINPRVPNPVVCLGAGNVLHILAHNHSASHYPVYQKQHLFNSNPHWDSGAFRRLSHLVQETRLNFSRFAHQFLDPGTYVLQDNGQPESLAVVLVKEEGVACGPGLSPVQPSSPYQLGRHGILRHRLPNLGPDWAVITGSLEGSEWPLCNRILLSRPPSRGAAGCWLSDCAVDRPGPPAEALPAPYLPHAGLEASVVKPGTASVPAEYVLLTNSLPFYEDLGPRRSGEGADSEKAMSRGTGEPLRSQTLEDFSVRTLYNKLEDKNLHVASQLSKHRSDALAFYRATAPQLQWLQVSPHSSDCHPGSSHIPLVDTAEPRRMPIAKRVTQPSFFQDSLQYLSRTELQALGRDGDPETDPKATAREDTGQSQKPWDSHTAASLRECQQPPPGEGRGLGGQDGM</sequence>
<dbReference type="EMBL" id="JASSZA010000015">
    <property type="protein sequence ID" value="KAK2092925.1"/>
    <property type="molecule type" value="Genomic_DNA"/>
</dbReference>
<evidence type="ECO:0000313" key="3">
    <source>
        <dbReference type="Proteomes" id="UP001266305"/>
    </source>
</evidence>
<dbReference type="PANTHER" id="PTHR46104">
    <property type="entry name" value="GENE 9195-RELATED-RELATED"/>
    <property type="match status" value="1"/>
</dbReference>
<gene>
    <name evidence="2" type="ORF">P7K49_029454</name>
</gene>
<accession>A0ABQ9U815</accession>
<feature type="compositionally biased region" description="Polar residues" evidence="1">
    <location>
        <begin position="26"/>
        <end position="36"/>
    </location>
</feature>
<reference evidence="2 3" key="1">
    <citation type="submission" date="2023-05" db="EMBL/GenBank/DDBJ databases">
        <title>B98-5 Cell Line De Novo Hybrid Assembly: An Optical Mapping Approach.</title>
        <authorList>
            <person name="Kananen K."/>
            <person name="Auerbach J.A."/>
            <person name="Kautto E."/>
            <person name="Blachly J.S."/>
        </authorList>
    </citation>
    <scope>NUCLEOTIDE SEQUENCE [LARGE SCALE GENOMIC DNA]</scope>
    <source>
        <strain evidence="2">B95-8</strain>
        <tissue evidence="2">Cell line</tissue>
    </source>
</reference>
<dbReference type="Proteomes" id="UP001266305">
    <property type="component" value="Unassembled WGS sequence"/>
</dbReference>
<feature type="compositionally biased region" description="Basic and acidic residues" evidence="1">
    <location>
        <begin position="260"/>
        <end position="274"/>
    </location>
</feature>
<feature type="region of interest" description="Disordered" evidence="1">
    <location>
        <begin position="260"/>
        <end position="284"/>
    </location>
</feature>
<feature type="region of interest" description="Disordered" evidence="1">
    <location>
        <begin position="384"/>
        <end position="438"/>
    </location>
</feature>
<keyword evidence="3" id="KW-1185">Reference proteome</keyword>
<feature type="compositionally biased region" description="Gly residues" evidence="1">
    <location>
        <begin position="428"/>
        <end position="438"/>
    </location>
</feature>
<proteinExistence type="predicted"/>
<evidence type="ECO:0000256" key="1">
    <source>
        <dbReference type="SAM" id="MobiDB-lite"/>
    </source>
</evidence>
<evidence type="ECO:0000313" key="2">
    <source>
        <dbReference type="EMBL" id="KAK2092925.1"/>
    </source>
</evidence>
<protein>
    <submittedName>
        <fullName evidence="2">Uncharacterized protein</fullName>
    </submittedName>
</protein>
<comment type="caution">
    <text evidence="2">The sequence shown here is derived from an EMBL/GenBank/DDBJ whole genome shotgun (WGS) entry which is preliminary data.</text>
</comment>
<feature type="compositionally biased region" description="Basic and acidic residues" evidence="1">
    <location>
        <begin position="387"/>
        <end position="403"/>
    </location>
</feature>
<feature type="region of interest" description="Disordered" evidence="1">
    <location>
        <begin position="19"/>
        <end position="41"/>
    </location>
</feature>
<name>A0ABQ9U815_SAGOE</name>
<organism evidence="2 3">
    <name type="scientific">Saguinus oedipus</name>
    <name type="common">Cotton-top tamarin</name>
    <name type="synonym">Oedipomidas oedipus</name>
    <dbReference type="NCBI Taxonomy" id="9490"/>
    <lineage>
        <taxon>Eukaryota</taxon>
        <taxon>Metazoa</taxon>
        <taxon>Chordata</taxon>
        <taxon>Craniata</taxon>
        <taxon>Vertebrata</taxon>
        <taxon>Euteleostomi</taxon>
        <taxon>Mammalia</taxon>
        <taxon>Eutheria</taxon>
        <taxon>Euarchontoglires</taxon>
        <taxon>Primates</taxon>
        <taxon>Haplorrhini</taxon>
        <taxon>Platyrrhini</taxon>
        <taxon>Cebidae</taxon>
        <taxon>Callitrichinae</taxon>
        <taxon>Saguinus</taxon>
    </lineage>
</organism>